<dbReference type="GO" id="GO:0005634">
    <property type="term" value="C:nucleus"/>
    <property type="evidence" value="ECO:0007669"/>
    <property type="project" value="UniProtKB-SubCell"/>
</dbReference>
<evidence type="ECO:0000256" key="6">
    <source>
        <dbReference type="RuleBase" id="RU000682"/>
    </source>
</evidence>
<dbReference type="CDD" id="cd00086">
    <property type="entry name" value="homeodomain"/>
    <property type="match status" value="1"/>
</dbReference>
<evidence type="ECO:0000259" key="8">
    <source>
        <dbReference type="PROSITE" id="PS50071"/>
    </source>
</evidence>
<dbReference type="SMART" id="SM00389">
    <property type="entry name" value="HOX"/>
    <property type="match status" value="1"/>
</dbReference>
<dbReference type="SUPFAM" id="SSF46689">
    <property type="entry name" value="Homeodomain-like"/>
    <property type="match status" value="1"/>
</dbReference>
<feature type="region of interest" description="Disordered" evidence="7">
    <location>
        <begin position="376"/>
        <end position="413"/>
    </location>
</feature>
<dbReference type="SMR" id="A0A2C9WPG3"/>
<feature type="region of interest" description="Disordered" evidence="7">
    <location>
        <begin position="318"/>
        <end position="359"/>
    </location>
</feature>
<evidence type="ECO:0000256" key="1">
    <source>
        <dbReference type="ARBA" id="ARBA00004123"/>
    </source>
</evidence>
<keyword evidence="3 5" id="KW-0371">Homeobox</keyword>
<proteinExistence type="predicted"/>
<feature type="region of interest" description="Disordered" evidence="7">
    <location>
        <begin position="101"/>
        <end position="203"/>
    </location>
</feature>
<evidence type="ECO:0000256" key="3">
    <source>
        <dbReference type="ARBA" id="ARBA00023155"/>
    </source>
</evidence>
<dbReference type="InterPro" id="IPR017970">
    <property type="entry name" value="Homeobox_CS"/>
</dbReference>
<keyword evidence="2 5" id="KW-0238">DNA-binding</keyword>
<evidence type="ECO:0000256" key="7">
    <source>
        <dbReference type="SAM" id="MobiDB-lite"/>
    </source>
</evidence>
<dbReference type="Gene3D" id="1.10.10.60">
    <property type="entry name" value="Homeodomain-like"/>
    <property type="match status" value="1"/>
</dbReference>
<keyword evidence="4 5" id="KW-0539">Nucleus</keyword>
<feature type="compositionally biased region" description="Basic and acidic residues" evidence="7">
    <location>
        <begin position="135"/>
        <end position="147"/>
    </location>
</feature>
<dbReference type="InterPro" id="IPR009057">
    <property type="entry name" value="Homeodomain-like_sf"/>
</dbReference>
<feature type="compositionally biased region" description="Basic and acidic residues" evidence="7">
    <location>
        <begin position="101"/>
        <end position="112"/>
    </location>
</feature>
<evidence type="ECO:0000256" key="5">
    <source>
        <dbReference type="PROSITE-ProRule" id="PRU00108"/>
    </source>
</evidence>
<gene>
    <name evidence="9" type="ORF">MANES_01G179900</name>
</gene>
<protein>
    <recommendedName>
        <fullName evidence="8">Homeobox domain-containing protein</fullName>
    </recommendedName>
</protein>
<dbReference type="InterPro" id="IPR001356">
    <property type="entry name" value="HD"/>
</dbReference>
<dbReference type="AlphaFoldDB" id="A0A2C9WPG3"/>
<sequence length="547" mass="61056">MKFILYMVLTVNHLNPFKELGTGALDSSEVHSEENRVSPEKNTKRILKTPAQIIALEKFYNEHNYPTEEMKSELAEQIGLTEKQISSWFCHRRLKDKRLSKDETFANGRQDRSSGTIQDRGSGLRQDSCGSTKQGDYRKVDPKEVESQRLSGHNLPAADVTYDRTSRYTGNVNGMDDTSSESSSSLQDKLFSQSEDPHDMNNSGYLAQNGASKPLIPKGANKMGYKPSGYLKVKGEIENAAITAVKKQLGKYYREDGPPLGVEFQPLPPGAFSSSSRDPMNAAAFYVGDLARIHSPDVSGVRKQSNISSRFEVYGSKMSSQDSYMEGPNCDLKNSSDSREKKSHHQLKRKVTSYNYSSSIPGGKSALDKYGDLAAETSSHSSKRNYKLSSMHGVEGTRPDTVSNHHHPDGTKAISEQADPWLHDYDNSSPNIVQKKDYKSKPSNLIPGFSKSLDTQERVLSTMSEKEKHREMKGAKEYRDPVRVRMHPTNEMTISKRHGANFSQQQHVTKAAFPKIPRKTNSNKGFAMERPSSFSEDETAEPSSSVD</sequence>
<dbReference type="STRING" id="3983.A0A2C9WPG3"/>
<feature type="region of interest" description="Disordered" evidence="7">
    <location>
        <begin position="496"/>
        <end position="547"/>
    </location>
</feature>
<dbReference type="PROSITE" id="PS50071">
    <property type="entry name" value="HOMEOBOX_2"/>
    <property type="match status" value="1"/>
</dbReference>
<evidence type="ECO:0000256" key="2">
    <source>
        <dbReference type="ARBA" id="ARBA00023125"/>
    </source>
</evidence>
<organism evidence="9">
    <name type="scientific">Manihot esculenta</name>
    <name type="common">Cassava</name>
    <name type="synonym">Jatropha manihot</name>
    <dbReference type="NCBI Taxonomy" id="3983"/>
    <lineage>
        <taxon>Eukaryota</taxon>
        <taxon>Viridiplantae</taxon>
        <taxon>Streptophyta</taxon>
        <taxon>Embryophyta</taxon>
        <taxon>Tracheophyta</taxon>
        <taxon>Spermatophyta</taxon>
        <taxon>Magnoliopsida</taxon>
        <taxon>eudicotyledons</taxon>
        <taxon>Gunneridae</taxon>
        <taxon>Pentapetalae</taxon>
        <taxon>rosids</taxon>
        <taxon>fabids</taxon>
        <taxon>Malpighiales</taxon>
        <taxon>Euphorbiaceae</taxon>
        <taxon>Crotonoideae</taxon>
        <taxon>Manihoteae</taxon>
        <taxon>Manihot</taxon>
    </lineage>
</organism>
<dbReference type="PANTHER" id="PTHR47713">
    <property type="entry name" value="HOMEODOMAIN-LIKE SUPERFAMILY PROTEIN"/>
    <property type="match status" value="1"/>
</dbReference>
<dbReference type="GO" id="GO:0003677">
    <property type="term" value="F:DNA binding"/>
    <property type="evidence" value="ECO:0007669"/>
    <property type="project" value="UniProtKB-UniRule"/>
</dbReference>
<feature type="DNA-binding region" description="Homeobox" evidence="5">
    <location>
        <begin position="41"/>
        <end position="100"/>
    </location>
</feature>
<feature type="compositionally biased region" description="Basic residues" evidence="7">
    <location>
        <begin position="341"/>
        <end position="351"/>
    </location>
</feature>
<feature type="compositionally biased region" description="Low complexity" evidence="7">
    <location>
        <begin position="180"/>
        <end position="194"/>
    </location>
</feature>
<reference evidence="9" key="1">
    <citation type="submission" date="2016-02" db="EMBL/GenBank/DDBJ databases">
        <title>WGS assembly of Manihot esculenta.</title>
        <authorList>
            <person name="Bredeson J.V."/>
            <person name="Prochnik S.E."/>
            <person name="Lyons J.B."/>
            <person name="Schmutz J."/>
            <person name="Grimwood J."/>
            <person name="Vrebalov J."/>
            <person name="Bart R.S."/>
            <person name="Amuge T."/>
            <person name="Ferguson M.E."/>
            <person name="Green R."/>
            <person name="Putnam N."/>
            <person name="Stites J."/>
            <person name="Rounsley S."/>
            <person name="Rokhsar D.S."/>
        </authorList>
    </citation>
    <scope>NUCLEOTIDE SEQUENCE [LARGE SCALE GENOMIC DNA]</scope>
    <source>
        <tissue evidence="9">Leaf</tissue>
    </source>
</reference>
<evidence type="ECO:0000313" key="9">
    <source>
        <dbReference type="EMBL" id="OAY61317.1"/>
    </source>
</evidence>
<dbReference type="PROSITE" id="PS00027">
    <property type="entry name" value="HOMEOBOX_1"/>
    <property type="match status" value="1"/>
</dbReference>
<comment type="subcellular location">
    <subcellularLocation>
        <location evidence="1 5 6">Nucleus</location>
    </subcellularLocation>
</comment>
<feature type="domain" description="Homeobox" evidence="8">
    <location>
        <begin position="39"/>
        <end position="99"/>
    </location>
</feature>
<accession>A0A2C9WPG3</accession>
<dbReference type="PANTHER" id="PTHR47713:SF2">
    <property type="entry name" value="HOMEODOMAIN-LIKE SUPERFAMILY PROTEIN"/>
    <property type="match status" value="1"/>
</dbReference>
<dbReference type="Pfam" id="PF00046">
    <property type="entry name" value="Homeodomain"/>
    <property type="match status" value="1"/>
</dbReference>
<name>A0A2C9WPG3_MANES</name>
<dbReference type="EMBL" id="CM004387">
    <property type="protein sequence ID" value="OAY61317.1"/>
    <property type="molecule type" value="Genomic_DNA"/>
</dbReference>
<dbReference type="GO" id="GO:0000981">
    <property type="term" value="F:DNA-binding transcription factor activity, RNA polymerase II-specific"/>
    <property type="evidence" value="ECO:0007669"/>
    <property type="project" value="InterPro"/>
</dbReference>
<evidence type="ECO:0000256" key="4">
    <source>
        <dbReference type="ARBA" id="ARBA00023242"/>
    </source>
</evidence>